<dbReference type="PANTHER" id="PTHR30015:SF7">
    <property type="entry name" value="TYPE IV METHYL-DIRECTED RESTRICTION ENZYME ECOKMRR"/>
    <property type="match status" value="1"/>
</dbReference>
<feature type="transmembrane region" description="Helical" evidence="1">
    <location>
        <begin position="34"/>
        <end position="52"/>
    </location>
</feature>
<reference evidence="3 4" key="1">
    <citation type="submission" date="2017-04" db="EMBL/GenBank/DDBJ databases">
        <title>Genome Sequence of Marinobacter salarius strain SMR5 Isolated from a culture of the Diatom Skeletonema marinoi.</title>
        <authorList>
            <person name="Topel M."/>
            <person name="Pinder M.I.M."/>
            <person name="Johansson O.N."/>
            <person name="Kourtchenko O."/>
            <person name="Godhe A."/>
            <person name="Clarke A.K."/>
        </authorList>
    </citation>
    <scope>NUCLEOTIDE SEQUENCE [LARGE SCALE GENOMIC DNA]</scope>
    <source>
        <strain evidence="3 4">SMR5</strain>
        <plasmid evidence="4">Plasmid psmr5</plasmid>
    </source>
</reference>
<dbReference type="EMBL" id="CP020932">
    <property type="protein sequence ID" value="ARM86191.1"/>
    <property type="molecule type" value="Genomic_DNA"/>
</dbReference>
<evidence type="ECO:0000256" key="1">
    <source>
        <dbReference type="SAM" id="Phobius"/>
    </source>
</evidence>
<dbReference type="InterPro" id="IPR007560">
    <property type="entry name" value="Restrct_endonuc_IV_Mrr"/>
</dbReference>
<evidence type="ECO:0000313" key="4">
    <source>
        <dbReference type="Proteomes" id="UP000193100"/>
    </source>
</evidence>
<dbReference type="GO" id="GO:0009307">
    <property type="term" value="P:DNA restriction-modification system"/>
    <property type="evidence" value="ECO:0007669"/>
    <property type="project" value="InterPro"/>
</dbReference>
<evidence type="ECO:0000259" key="2">
    <source>
        <dbReference type="Pfam" id="PF04471"/>
    </source>
</evidence>
<keyword evidence="3" id="KW-0614">Plasmid</keyword>
<dbReference type="InterPro" id="IPR011335">
    <property type="entry name" value="Restrct_endonuc-II-like"/>
</dbReference>
<dbReference type="GO" id="GO:0015666">
    <property type="term" value="F:restriction endodeoxyribonuclease activity"/>
    <property type="evidence" value="ECO:0007669"/>
    <property type="project" value="TreeGrafter"/>
</dbReference>
<dbReference type="PANTHER" id="PTHR30015">
    <property type="entry name" value="MRR RESTRICTION SYSTEM PROTEIN"/>
    <property type="match status" value="1"/>
</dbReference>
<keyword evidence="3" id="KW-0378">Hydrolase</keyword>
<dbReference type="SUPFAM" id="SSF52980">
    <property type="entry name" value="Restriction endonuclease-like"/>
    <property type="match status" value="1"/>
</dbReference>
<keyword evidence="1" id="KW-1133">Transmembrane helix</keyword>
<name>A0A1W6KFL6_9GAMM</name>
<keyword evidence="3" id="KW-0255">Endonuclease</keyword>
<dbReference type="GO" id="GO:0003677">
    <property type="term" value="F:DNA binding"/>
    <property type="evidence" value="ECO:0007669"/>
    <property type="project" value="InterPro"/>
</dbReference>
<keyword evidence="1" id="KW-0472">Membrane</keyword>
<keyword evidence="3" id="KW-0540">Nuclease</keyword>
<keyword evidence="1" id="KW-0812">Transmembrane</keyword>
<dbReference type="RefSeq" id="WP_085682154.1">
    <property type="nucleotide sequence ID" value="NZ_CP020932.1"/>
</dbReference>
<sequence>MNIIETLESHIAGIARVPWADLLVSTVNVAGVSIPLWGVAVAIVGVALCLPVTSRKTRRSWRVGASRRWLKRFRKHAHRFHDHQRFAFIRATDHFLFEDILMSAFEERGYQVRRTPATGDGGSDGYLNLDGLQVVVQAKRYHGPIARRHVMALELLADRNPKLHKGLFIHTGKTSRPIKAYVDQSPTLAMISGVSDILTLLDGHPLTLFGKPLRPAKKRVIRQRLTKARQQQATA</sequence>
<dbReference type="AlphaFoldDB" id="A0A1W6KFL6"/>
<protein>
    <submittedName>
        <fullName evidence="3">Restriction endonuclease</fullName>
    </submittedName>
</protein>
<proteinExistence type="predicted"/>
<dbReference type="GeneID" id="77258073"/>
<gene>
    <name evidence="3" type="ORF">MARSALSMR5_04171</name>
</gene>
<dbReference type="Pfam" id="PF04471">
    <property type="entry name" value="Mrr_cat"/>
    <property type="match status" value="1"/>
</dbReference>
<dbReference type="Gene3D" id="3.40.1350.10">
    <property type="match status" value="1"/>
</dbReference>
<geneLocation type="plasmid" evidence="4">
    <name>psmr5</name>
</geneLocation>
<evidence type="ECO:0000313" key="3">
    <source>
        <dbReference type="EMBL" id="ARM86191.1"/>
    </source>
</evidence>
<organism evidence="3 4">
    <name type="scientific">Marinobacter salarius</name>
    <dbReference type="NCBI Taxonomy" id="1420917"/>
    <lineage>
        <taxon>Bacteria</taxon>
        <taxon>Pseudomonadati</taxon>
        <taxon>Pseudomonadota</taxon>
        <taxon>Gammaproteobacteria</taxon>
        <taxon>Pseudomonadales</taxon>
        <taxon>Marinobacteraceae</taxon>
        <taxon>Marinobacter</taxon>
    </lineage>
</organism>
<dbReference type="Proteomes" id="UP000193100">
    <property type="component" value="Plasmid pSMR5"/>
</dbReference>
<accession>A0A1W6KFL6</accession>
<dbReference type="InterPro" id="IPR052906">
    <property type="entry name" value="Type_IV_Methyl-Rstrct_Enzyme"/>
</dbReference>
<dbReference type="InterPro" id="IPR011856">
    <property type="entry name" value="tRNA_endonuc-like_dom_sf"/>
</dbReference>
<feature type="domain" description="Restriction endonuclease type IV Mrr" evidence="2">
    <location>
        <begin position="90"/>
        <end position="193"/>
    </location>
</feature>